<dbReference type="PANTHER" id="PTHR25466">
    <property type="entry name" value="T-LYMPHOCYTE ACTIVATION ANTIGEN"/>
    <property type="match status" value="1"/>
</dbReference>
<keyword evidence="15" id="KW-1185">Reference proteome</keyword>
<keyword evidence="10" id="KW-0393">Immunoglobulin domain</keyword>
<evidence type="ECO:0000256" key="1">
    <source>
        <dbReference type="ARBA" id="ARBA00004251"/>
    </source>
</evidence>
<evidence type="ECO:0000256" key="8">
    <source>
        <dbReference type="ARBA" id="ARBA00023170"/>
    </source>
</evidence>
<keyword evidence="4 12" id="KW-0732">Signal</keyword>
<dbReference type="InterPro" id="IPR051713">
    <property type="entry name" value="T-cell_Activation_Regulation"/>
</dbReference>
<evidence type="ECO:0000256" key="2">
    <source>
        <dbReference type="ARBA" id="ARBA00022475"/>
    </source>
</evidence>
<evidence type="ECO:0000256" key="11">
    <source>
        <dbReference type="SAM" id="Phobius"/>
    </source>
</evidence>
<dbReference type="SMART" id="SM00409">
    <property type="entry name" value="IG"/>
    <property type="match status" value="2"/>
</dbReference>
<dbReference type="GO" id="GO:0071222">
    <property type="term" value="P:cellular response to lipopolysaccharide"/>
    <property type="evidence" value="ECO:0007669"/>
    <property type="project" value="TreeGrafter"/>
</dbReference>
<keyword evidence="9" id="KW-0325">Glycoprotein</keyword>
<dbReference type="Proteomes" id="UP000823561">
    <property type="component" value="Chromosome 16"/>
</dbReference>
<dbReference type="GO" id="GO:0007166">
    <property type="term" value="P:cell surface receptor signaling pathway"/>
    <property type="evidence" value="ECO:0007669"/>
    <property type="project" value="TreeGrafter"/>
</dbReference>
<dbReference type="InterPro" id="IPR013783">
    <property type="entry name" value="Ig-like_fold"/>
</dbReference>
<dbReference type="GO" id="GO:0031295">
    <property type="term" value="P:T cell costimulation"/>
    <property type="evidence" value="ECO:0007669"/>
    <property type="project" value="TreeGrafter"/>
</dbReference>
<reference evidence="14" key="1">
    <citation type="submission" date="2020-10" db="EMBL/GenBank/DDBJ databases">
        <title>Chromosome-scale genome assembly of the Allis shad, Alosa alosa.</title>
        <authorList>
            <person name="Margot Z."/>
            <person name="Christophe K."/>
            <person name="Cabau C."/>
            <person name="Louis A."/>
            <person name="Berthelot C."/>
            <person name="Parey E."/>
            <person name="Roest Crollius H."/>
            <person name="Montfort J."/>
            <person name="Robinson-Rechavi M."/>
            <person name="Bucao C."/>
            <person name="Bouchez O."/>
            <person name="Gislard M."/>
            <person name="Lluch J."/>
            <person name="Milhes M."/>
            <person name="Lampietro C."/>
            <person name="Lopez Roques C."/>
            <person name="Donnadieu C."/>
            <person name="Braasch I."/>
            <person name="Desvignes T."/>
            <person name="Postlethwait J."/>
            <person name="Bobe J."/>
            <person name="Guiguen Y."/>
        </authorList>
    </citation>
    <scope>NUCLEOTIDE SEQUENCE</scope>
    <source>
        <strain evidence="14">M-15738</strain>
        <tissue evidence="14">Blood</tissue>
    </source>
</reference>
<organism evidence="14 15">
    <name type="scientific">Alosa alosa</name>
    <name type="common">allis shad</name>
    <dbReference type="NCBI Taxonomy" id="278164"/>
    <lineage>
        <taxon>Eukaryota</taxon>
        <taxon>Metazoa</taxon>
        <taxon>Chordata</taxon>
        <taxon>Craniata</taxon>
        <taxon>Vertebrata</taxon>
        <taxon>Euteleostomi</taxon>
        <taxon>Actinopterygii</taxon>
        <taxon>Neopterygii</taxon>
        <taxon>Teleostei</taxon>
        <taxon>Clupei</taxon>
        <taxon>Clupeiformes</taxon>
        <taxon>Clupeoidei</taxon>
        <taxon>Clupeidae</taxon>
        <taxon>Alosa</taxon>
    </lineage>
</organism>
<dbReference type="InterPro" id="IPR003599">
    <property type="entry name" value="Ig_sub"/>
</dbReference>
<evidence type="ECO:0000259" key="13">
    <source>
        <dbReference type="PROSITE" id="PS50835"/>
    </source>
</evidence>
<feature type="signal peptide" evidence="12">
    <location>
        <begin position="1"/>
        <end position="20"/>
    </location>
</feature>
<dbReference type="Gene3D" id="2.60.40.10">
    <property type="entry name" value="Immunoglobulins"/>
    <property type="match status" value="3"/>
</dbReference>
<dbReference type="InterPro" id="IPR036179">
    <property type="entry name" value="Ig-like_dom_sf"/>
</dbReference>
<dbReference type="AlphaFoldDB" id="A0AAV6FYZ5"/>
<keyword evidence="3 11" id="KW-0812">Transmembrane</keyword>
<evidence type="ECO:0000256" key="3">
    <source>
        <dbReference type="ARBA" id="ARBA00022692"/>
    </source>
</evidence>
<evidence type="ECO:0000256" key="6">
    <source>
        <dbReference type="ARBA" id="ARBA00023136"/>
    </source>
</evidence>
<sequence>MTPGHIWTLPLLWTVIQTEAKSQDVQVTCFYARDCILPCVFAPVGGELVRWYGPGNSLLVSSGQNDPQDQTYVGKAVLFEDQVALGNGSLLLQHCLPQDRGRYRCHVTGQQEAPDTTVTVRVEAPMRSLVLETSRLSGYEELLCATRNVYPAPRLSWSTQPPTAKDALRQTTHKRATKGLYTLESKLRKLRGKSSVTYVCTVTAAYGAQTWRASLRETEVSSIKGGDLMLPCKAPGDLRDFTLTWSFLPADHPLLILTYNSSTQWTAQEWAGRAQLDGLRVKAGDGSLKLQNLQNSEHSGTYTCSFKAHRNTHVVHIRVNVTTSERAEAGQASSSWWIAAVVVAVLAITMAAVIGILKLRADCSQSEKRMEEATVMQPIQDKTDTEISSENFHLADHQCDGHT</sequence>
<accession>A0AAV6FYZ5</accession>
<protein>
    <recommendedName>
        <fullName evidence="13">Ig-like domain-containing protein</fullName>
    </recommendedName>
</protein>
<dbReference type="PROSITE" id="PS50835">
    <property type="entry name" value="IG_LIKE"/>
    <property type="match status" value="3"/>
</dbReference>
<feature type="domain" description="Ig-like" evidence="13">
    <location>
        <begin position="10"/>
        <end position="108"/>
    </location>
</feature>
<keyword evidence="8" id="KW-0675">Receptor</keyword>
<dbReference type="GO" id="GO:0009897">
    <property type="term" value="C:external side of plasma membrane"/>
    <property type="evidence" value="ECO:0007669"/>
    <property type="project" value="TreeGrafter"/>
</dbReference>
<evidence type="ECO:0000313" key="14">
    <source>
        <dbReference type="EMBL" id="KAG5268069.1"/>
    </source>
</evidence>
<feature type="chain" id="PRO_5043551795" description="Ig-like domain-containing protein" evidence="12">
    <location>
        <begin position="21"/>
        <end position="403"/>
    </location>
</feature>
<proteinExistence type="predicted"/>
<gene>
    <name evidence="14" type="ORF">AALO_G00207900</name>
</gene>
<evidence type="ECO:0000256" key="5">
    <source>
        <dbReference type="ARBA" id="ARBA00022989"/>
    </source>
</evidence>
<evidence type="ECO:0000256" key="12">
    <source>
        <dbReference type="SAM" id="SignalP"/>
    </source>
</evidence>
<dbReference type="SUPFAM" id="SSF48726">
    <property type="entry name" value="Immunoglobulin"/>
    <property type="match status" value="3"/>
</dbReference>
<evidence type="ECO:0000256" key="10">
    <source>
        <dbReference type="ARBA" id="ARBA00023319"/>
    </source>
</evidence>
<feature type="domain" description="Ig-like" evidence="13">
    <location>
        <begin position="224"/>
        <end position="322"/>
    </location>
</feature>
<dbReference type="InterPro" id="IPR007110">
    <property type="entry name" value="Ig-like_dom"/>
</dbReference>
<feature type="domain" description="Ig-like" evidence="13">
    <location>
        <begin position="114"/>
        <end position="221"/>
    </location>
</feature>
<dbReference type="GO" id="GO:0042102">
    <property type="term" value="P:positive regulation of T cell proliferation"/>
    <property type="evidence" value="ECO:0007669"/>
    <property type="project" value="TreeGrafter"/>
</dbReference>
<dbReference type="PANTHER" id="PTHR25466:SF14">
    <property type="entry name" value="BUTYROPHILIN SUBFAMILY 2 MEMBER A2-LIKE-RELATED"/>
    <property type="match status" value="1"/>
</dbReference>
<dbReference type="EMBL" id="JADWDJ010000016">
    <property type="protein sequence ID" value="KAG5268069.1"/>
    <property type="molecule type" value="Genomic_DNA"/>
</dbReference>
<dbReference type="GO" id="GO:0042130">
    <property type="term" value="P:negative regulation of T cell proliferation"/>
    <property type="evidence" value="ECO:0007669"/>
    <property type="project" value="TreeGrafter"/>
</dbReference>
<dbReference type="InterPro" id="IPR013106">
    <property type="entry name" value="Ig_V-set"/>
</dbReference>
<comment type="subcellular location">
    <subcellularLocation>
        <location evidence="1">Cell membrane</location>
        <topology evidence="1">Single-pass type I membrane protein</topology>
    </subcellularLocation>
</comment>
<dbReference type="Pfam" id="PF07686">
    <property type="entry name" value="V-set"/>
    <property type="match status" value="1"/>
</dbReference>
<comment type="caution">
    <text evidence="14">The sequence shown here is derived from an EMBL/GenBank/DDBJ whole genome shotgun (WGS) entry which is preliminary data.</text>
</comment>
<evidence type="ECO:0000256" key="9">
    <source>
        <dbReference type="ARBA" id="ARBA00023180"/>
    </source>
</evidence>
<feature type="transmembrane region" description="Helical" evidence="11">
    <location>
        <begin position="336"/>
        <end position="359"/>
    </location>
</feature>
<keyword evidence="7" id="KW-1015">Disulfide bond</keyword>
<dbReference type="Pfam" id="PF08205">
    <property type="entry name" value="C2-set_2"/>
    <property type="match status" value="1"/>
</dbReference>
<evidence type="ECO:0000256" key="4">
    <source>
        <dbReference type="ARBA" id="ARBA00022729"/>
    </source>
</evidence>
<evidence type="ECO:0000313" key="15">
    <source>
        <dbReference type="Proteomes" id="UP000823561"/>
    </source>
</evidence>
<keyword evidence="5 11" id="KW-1133">Transmembrane helix</keyword>
<dbReference type="GO" id="GO:0006955">
    <property type="term" value="P:immune response"/>
    <property type="evidence" value="ECO:0007669"/>
    <property type="project" value="TreeGrafter"/>
</dbReference>
<keyword evidence="2" id="KW-1003">Cell membrane</keyword>
<evidence type="ECO:0000256" key="7">
    <source>
        <dbReference type="ARBA" id="ARBA00023157"/>
    </source>
</evidence>
<dbReference type="InterPro" id="IPR013162">
    <property type="entry name" value="CD80_C2-set"/>
</dbReference>
<name>A0AAV6FYZ5_9TELE</name>
<keyword evidence="6 11" id="KW-0472">Membrane</keyword>